<accession>A0ACC2VU22</accession>
<proteinExistence type="predicted"/>
<protein>
    <submittedName>
        <fullName evidence="1">Nucleolar protein 9</fullName>
    </submittedName>
</protein>
<evidence type="ECO:0000313" key="2">
    <source>
        <dbReference type="Proteomes" id="UP001241377"/>
    </source>
</evidence>
<name>A0ACC2VU22_9TREE</name>
<keyword evidence="2" id="KW-1185">Reference proteome</keyword>
<reference evidence="1" key="1">
    <citation type="submission" date="2023-04" db="EMBL/GenBank/DDBJ databases">
        <title>Draft Genome sequencing of Naganishia species isolated from polar environments using Oxford Nanopore Technology.</title>
        <authorList>
            <person name="Leo P."/>
            <person name="Venkateswaran K."/>
        </authorList>
    </citation>
    <scope>NUCLEOTIDE SEQUENCE</scope>
    <source>
        <strain evidence="1">MNA-CCFEE 5261</strain>
    </source>
</reference>
<dbReference type="EMBL" id="JASBWR010000053">
    <property type="protein sequence ID" value="KAJ9102131.1"/>
    <property type="molecule type" value="Genomic_DNA"/>
</dbReference>
<dbReference type="Proteomes" id="UP001241377">
    <property type="component" value="Unassembled WGS sequence"/>
</dbReference>
<sequence>MLQPRCFMQDLIVSSSPENFLITSMGPKVRGRRAPNRETREAKRQEDLVEDEQISEPTSNLTTPFFGLVDASEIEYFKLAESTLNVTSFESTEERDAFINSVLDEASGKELKLVTNQICSKLMERIILFGGDQQLISIFKLFSNHFVSLAHHKYSSHVLETLLVRIAGLVEKELARSAEDAADQEVTVEHLFITMMQEFYPHINEMITHQYASHVLRLLILILASKKLPSALTANSTLRSKKSKIARKMIEIKDNEDFDRSFETPPSFKDELKKVCKCISENKTMKEMRELSIHKIASPVIQLVIQVEGLVDKERSVWHLVFLPELNSEDPQEEAFVEHLLSDSVGSHFFESIIKNGGARPKYIERLYKLYMKDRIMKLARRSTTGVYIVQALMFKLRPNEVEFILDEVIPELSNLVSIVDNQNIDLGRSVIDASISRSNYRRDDIISQLLSKFAPNFNPKNPSQNDNYDLLENTLLLSLSTLGNTRDDWPTAEERRNALFLEKLLDYDTSFLLAVWTSFLAMPKERFLQMCFHGVFSHVVEHALAVIPASIGESKEVNILRKRLLNVFQGSIVSLACNAYGSHIVDKLWSFTVLMKMYKERFATEMKAESHKVKESTYGRLVWKNWSMELFLRKKYDWSQLIKVQDEEYHNEGAEAETERVKRPIELKMEQLAKKNEKSSLDSTNNDERNKRQRIR</sequence>
<comment type="caution">
    <text evidence="1">The sequence shown here is derived from an EMBL/GenBank/DDBJ whole genome shotgun (WGS) entry which is preliminary data.</text>
</comment>
<gene>
    <name evidence="1" type="primary">NOP9</name>
    <name evidence="1" type="ORF">QFC19_004867</name>
</gene>
<evidence type="ECO:0000313" key="1">
    <source>
        <dbReference type="EMBL" id="KAJ9102131.1"/>
    </source>
</evidence>
<organism evidence="1 2">
    <name type="scientific">Naganishia cerealis</name>
    <dbReference type="NCBI Taxonomy" id="610337"/>
    <lineage>
        <taxon>Eukaryota</taxon>
        <taxon>Fungi</taxon>
        <taxon>Dikarya</taxon>
        <taxon>Basidiomycota</taxon>
        <taxon>Agaricomycotina</taxon>
        <taxon>Tremellomycetes</taxon>
        <taxon>Filobasidiales</taxon>
        <taxon>Filobasidiaceae</taxon>
        <taxon>Naganishia</taxon>
    </lineage>
</organism>